<name>A0A1I1FBB3_9HYPH</name>
<proteinExistence type="predicted"/>
<reference evidence="1 2" key="1">
    <citation type="submission" date="2016-10" db="EMBL/GenBank/DDBJ databases">
        <authorList>
            <person name="de Groot N.N."/>
        </authorList>
    </citation>
    <scope>NUCLEOTIDE SEQUENCE [LARGE SCALE GENOMIC DNA]</scope>
    <source>
        <strain evidence="1 2">CGMCC 1.10210</strain>
    </source>
</reference>
<gene>
    <name evidence="1" type="ORF">SAMN04488059_101210</name>
</gene>
<dbReference type="AlphaFoldDB" id="A0A1I1FBB3"/>
<dbReference type="OrthoDB" id="9952507at2"/>
<sequence>MIGWLLKKVAAAQKPVKTARVVSPENCALWHDVSRALAAKPRAGK</sequence>
<dbReference type="RefSeq" id="WP_158409610.1">
    <property type="nucleotide sequence ID" value="NZ_FOMB01000001.1"/>
</dbReference>
<dbReference type="Proteomes" id="UP000182258">
    <property type="component" value="Unassembled WGS sequence"/>
</dbReference>
<organism evidence="1 2">
    <name type="scientific">Devosia psychrophila</name>
    <dbReference type="NCBI Taxonomy" id="728005"/>
    <lineage>
        <taxon>Bacteria</taxon>
        <taxon>Pseudomonadati</taxon>
        <taxon>Pseudomonadota</taxon>
        <taxon>Alphaproteobacteria</taxon>
        <taxon>Hyphomicrobiales</taxon>
        <taxon>Devosiaceae</taxon>
        <taxon>Devosia</taxon>
    </lineage>
</organism>
<dbReference type="EMBL" id="FOMB01000001">
    <property type="protein sequence ID" value="SFB96665.1"/>
    <property type="molecule type" value="Genomic_DNA"/>
</dbReference>
<accession>A0A1I1FBB3</accession>
<protein>
    <submittedName>
        <fullName evidence="1">Uncharacterized protein</fullName>
    </submittedName>
</protein>
<evidence type="ECO:0000313" key="1">
    <source>
        <dbReference type="EMBL" id="SFB96665.1"/>
    </source>
</evidence>
<evidence type="ECO:0000313" key="2">
    <source>
        <dbReference type="Proteomes" id="UP000182258"/>
    </source>
</evidence>